<dbReference type="PANTHER" id="PTHR45924:SF2">
    <property type="entry name" value="FI17866P1"/>
    <property type="match status" value="1"/>
</dbReference>
<feature type="compositionally biased region" description="Basic and acidic residues" evidence="2">
    <location>
        <begin position="672"/>
        <end position="688"/>
    </location>
</feature>
<feature type="domain" description="PH" evidence="3">
    <location>
        <begin position="526"/>
        <end position="626"/>
    </location>
</feature>
<dbReference type="InterPro" id="IPR043324">
    <property type="entry name" value="PH_PLEKHG1_G2_G3"/>
</dbReference>
<dbReference type="InterPro" id="IPR000219">
    <property type="entry name" value="DH_dom"/>
</dbReference>
<dbReference type="AlphaFoldDB" id="A0A834I124"/>
<dbReference type="Pfam" id="PF22697">
    <property type="entry name" value="SOS1_NGEF_PH"/>
    <property type="match status" value="1"/>
</dbReference>
<accession>A0A834I124</accession>
<evidence type="ECO:0000256" key="2">
    <source>
        <dbReference type="SAM" id="MobiDB-lite"/>
    </source>
</evidence>
<dbReference type="Pfam" id="PF00621">
    <property type="entry name" value="RhoGEF"/>
    <property type="match status" value="1"/>
</dbReference>
<evidence type="ECO:0000259" key="4">
    <source>
        <dbReference type="PROSITE" id="PS50010"/>
    </source>
</evidence>
<feature type="compositionally biased region" description="Polar residues" evidence="2">
    <location>
        <begin position="747"/>
        <end position="760"/>
    </location>
</feature>
<feature type="region of interest" description="Disordered" evidence="2">
    <location>
        <begin position="156"/>
        <end position="209"/>
    </location>
</feature>
<dbReference type="PANTHER" id="PTHR45924">
    <property type="entry name" value="FI17866P1"/>
    <property type="match status" value="1"/>
</dbReference>
<evidence type="ECO:0000256" key="1">
    <source>
        <dbReference type="ARBA" id="ARBA00022553"/>
    </source>
</evidence>
<dbReference type="PROSITE" id="PS50003">
    <property type="entry name" value="PH_DOMAIN"/>
    <property type="match status" value="1"/>
</dbReference>
<keyword evidence="6" id="KW-1185">Reference proteome</keyword>
<keyword evidence="1" id="KW-0597">Phosphoprotein</keyword>
<dbReference type="Gene3D" id="2.30.29.30">
    <property type="entry name" value="Pleckstrin-homology domain (PH domain)/Phosphotyrosine-binding domain (PTB)"/>
    <property type="match status" value="1"/>
</dbReference>
<name>A0A834I124_RHYFE</name>
<dbReference type="InterPro" id="IPR011993">
    <property type="entry name" value="PH-like_dom_sf"/>
</dbReference>
<feature type="domain" description="DH" evidence="4">
    <location>
        <begin position="325"/>
        <end position="502"/>
    </location>
</feature>
<dbReference type="GO" id="GO:0031267">
    <property type="term" value="F:small GTPase binding"/>
    <property type="evidence" value="ECO:0007669"/>
    <property type="project" value="TreeGrafter"/>
</dbReference>
<comment type="caution">
    <text evidence="5">The sequence shown here is derived from an EMBL/GenBank/DDBJ whole genome shotgun (WGS) entry which is preliminary data.</text>
</comment>
<feature type="region of interest" description="Disordered" evidence="2">
    <location>
        <begin position="741"/>
        <end position="765"/>
    </location>
</feature>
<feature type="compositionally biased region" description="Basic and acidic residues" evidence="2">
    <location>
        <begin position="171"/>
        <end position="184"/>
    </location>
</feature>
<feature type="region of interest" description="Disordered" evidence="2">
    <location>
        <begin position="243"/>
        <end position="327"/>
    </location>
</feature>
<gene>
    <name evidence="5" type="ORF">GWI33_014686</name>
</gene>
<dbReference type="Gene3D" id="1.20.900.10">
    <property type="entry name" value="Dbl homology (DH) domain"/>
    <property type="match status" value="1"/>
</dbReference>
<sequence>MTEQDTRDDSWEDFYGSSPDLMPSIMGAFDAYLTAKRSDSGWALDADAFRTSTPKRSHQLNNFNKLSAGVQKILSHVPEQEISKKFNSEETLVSKRNRIGFRSLRNVDKTGSMNKSTESLDLSPGVHKMLSNLQDSELVISATNLHVNVTKTLTRNDTYLHQQQRSVCGPDRPKNPDYNDERSSSGDATRNNEGVDVNDGAKHLPEKSNSCDGFLPLGSYLHSGKGIASRTPVGRKQMGKYLQVPSESSGISATASSPTSSSEVSRPVSMTSLASSSSESSGGHPQPGSAYLASAESLDSDPEPAESQGSADSGIAEQEQTSLKPEQRVLQEVLDTETVYVADLNEVIKGYLLPWRNDPNSPLANYLSDLFSNIEEICEFNRQILEDIRKANLDPSKTANVFLQHDSGFKVYNAYCAHYPRTMEVLCALQKDESKAPLFRERQHHLKHALPLGSYLLKPVQRILKYHLLLQRLSKQCEGHHKATVDLALATMTAVASEINNMKKKHEYAVRVQEIQSQLYGWTGADLTTLGELIAEGTFRVQKARGRRHVFLFEKVLLLAKPKTGGALAYKTHIECSNLMLVEQVRNDALQFQVLPFDNPRQQCTLRARSLHLKREWTLQIKRVILENYTAVIPNHARQLVMQLGQEVSENISEDGSEKWSPLKNSSSTPHYLERRSRKKTQEVKESRSSSQDRIFPLGNWRRKSEPSMVPQQYDSKTIPKKISKLKKNKETGSSTFYTDLSDLEQCDSQPNDNVSSETTGSRDEVDVTTNSIQTGLEKIVSELLMQKEDFNKALNREHTRHPRRNINSEPGPIWFCDDRLELPNKADSLPRSFQLNDPLVTPSQTTNAAKKALKSEKRDLVQQGSELSSHCTEADYPEHKIYRKSTIRVSLVQRLRTMISEDQRSNVKCLKSTSKATGEKLANPDYADPQKLFASNRTVSEANLTQNIPNVQINSSQKQNQSHRISPSDSYYESILDNSLPEEYIEDKSTGKMVAKSDSFNSNDRVSYISQDITESNQAKVPPPIPAKPLRLTKQRTNITSQSSILNYSDITTNIQKKEKIEVKTGHGISSSWVKTMVDRFE</sequence>
<dbReference type="InterPro" id="IPR055251">
    <property type="entry name" value="SOS1_NGEF_PH"/>
</dbReference>
<dbReference type="EMBL" id="JAACXV010013748">
    <property type="protein sequence ID" value="KAF7272525.1"/>
    <property type="molecule type" value="Genomic_DNA"/>
</dbReference>
<reference evidence="5" key="1">
    <citation type="submission" date="2020-08" db="EMBL/GenBank/DDBJ databases">
        <title>Genome sequencing and assembly of the red palm weevil Rhynchophorus ferrugineus.</title>
        <authorList>
            <person name="Dias G.B."/>
            <person name="Bergman C.M."/>
            <person name="Manee M."/>
        </authorList>
    </citation>
    <scope>NUCLEOTIDE SEQUENCE</scope>
    <source>
        <strain evidence="5">AA-2017</strain>
        <tissue evidence="5">Whole larva</tissue>
    </source>
</reference>
<dbReference type="SUPFAM" id="SSF50729">
    <property type="entry name" value="PH domain-like"/>
    <property type="match status" value="1"/>
</dbReference>
<dbReference type="Proteomes" id="UP000625711">
    <property type="component" value="Unassembled WGS sequence"/>
</dbReference>
<dbReference type="CDD" id="cd00160">
    <property type="entry name" value="RhoGEF"/>
    <property type="match status" value="1"/>
</dbReference>
<dbReference type="SMART" id="SM00233">
    <property type="entry name" value="PH"/>
    <property type="match status" value="1"/>
</dbReference>
<dbReference type="GO" id="GO:0005085">
    <property type="term" value="F:guanyl-nucleotide exchange factor activity"/>
    <property type="evidence" value="ECO:0007669"/>
    <property type="project" value="InterPro"/>
</dbReference>
<proteinExistence type="predicted"/>
<feature type="compositionally biased region" description="Polar residues" evidence="2">
    <location>
        <begin position="156"/>
        <end position="166"/>
    </location>
</feature>
<evidence type="ECO:0000259" key="3">
    <source>
        <dbReference type="PROSITE" id="PS50003"/>
    </source>
</evidence>
<dbReference type="SUPFAM" id="SSF48065">
    <property type="entry name" value="DBL homology domain (DH-domain)"/>
    <property type="match status" value="1"/>
</dbReference>
<dbReference type="InterPro" id="IPR035899">
    <property type="entry name" value="DBL_dom_sf"/>
</dbReference>
<evidence type="ECO:0008006" key="7">
    <source>
        <dbReference type="Google" id="ProtNLM"/>
    </source>
</evidence>
<organism evidence="5 6">
    <name type="scientific">Rhynchophorus ferrugineus</name>
    <name type="common">Red palm weevil</name>
    <name type="synonym">Curculio ferrugineus</name>
    <dbReference type="NCBI Taxonomy" id="354439"/>
    <lineage>
        <taxon>Eukaryota</taxon>
        <taxon>Metazoa</taxon>
        <taxon>Ecdysozoa</taxon>
        <taxon>Arthropoda</taxon>
        <taxon>Hexapoda</taxon>
        <taxon>Insecta</taxon>
        <taxon>Pterygota</taxon>
        <taxon>Neoptera</taxon>
        <taxon>Endopterygota</taxon>
        <taxon>Coleoptera</taxon>
        <taxon>Polyphaga</taxon>
        <taxon>Cucujiformia</taxon>
        <taxon>Curculionidae</taxon>
        <taxon>Dryophthorinae</taxon>
        <taxon>Rhynchophorus</taxon>
    </lineage>
</organism>
<evidence type="ECO:0000313" key="5">
    <source>
        <dbReference type="EMBL" id="KAF7272525.1"/>
    </source>
</evidence>
<protein>
    <recommendedName>
        <fullName evidence="7">Pleckstrin homology domain-containing family G member 1</fullName>
    </recommendedName>
</protein>
<dbReference type="CDD" id="cd13243">
    <property type="entry name" value="PH_PLEKHG1_G2_G3"/>
    <property type="match status" value="1"/>
</dbReference>
<evidence type="ECO:0000313" key="6">
    <source>
        <dbReference type="Proteomes" id="UP000625711"/>
    </source>
</evidence>
<dbReference type="InterPro" id="IPR001849">
    <property type="entry name" value="PH_domain"/>
</dbReference>
<feature type="compositionally biased region" description="Low complexity" evidence="2">
    <location>
        <begin position="245"/>
        <end position="289"/>
    </location>
</feature>
<dbReference type="SMART" id="SM00325">
    <property type="entry name" value="RhoGEF"/>
    <property type="match status" value="1"/>
</dbReference>
<dbReference type="OrthoDB" id="1594986at2759"/>
<dbReference type="PROSITE" id="PS50010">
    <property type="entry name" value="DH_2"/>
    <property type="match status" value="1"/>
</dbReference>
<feature type="region of interest" description="Disordered" evidence="2">
    <location>
        <begin position="653"/>
        <end position="721"/>
    </location>
</feature>